<evidence type="ECO:0000313" key="2">
    <source>
        <dbReference type="EMBL" id="CAE8697381.1"/>
    </source>
</evidence>
<feature type="compositionally biased region" description="Basic and acidic residues" evidence="1">
    <location>
        <begin position="690"/>
        <end position="702"/>
    </location>
</feature>
<dbReference type="EMBL" id="CAJNNW010028728">
    <property type="protein sequence ID" value="CAE8697381.1"/>
    <property type="molecule type" value="Genomic_DNA"/>
</dbReference>
<sequence>MMAANSESESAQSKWDRLSAKWLQRFRISPTCAESWLGAAVSEDGVWGVGCKRCKAAGVVNVAFADFKVRTVAGLQAINFKAHENNLHHRTAAAKYGVGSCINDVAGINAAPTADEFNVVVDAVNEGKATCSSRKQAKMTWCLSEAIKSIDQRFIGESTAVSLFRDERNGRLAIRFRAVTADLRTHCGTLGQQRDFGTGARNITLASHEVMKRACSRFAGAPDEQNISSTPFVKKKLLRHLENTAVAITVDSANDELLSAEMMRSPVLSGLQMKVTPNLRFVVRDKPHASRRLTSRPWGADEVLNEIIVMFCRGRGSVARLVQNSVEVRRVFVGFVKTTKGAAKTVVANMRAAGHRFESMQKPLGRSCFHIHACIKTALHIMRARTDDSSKRAKAWLSWINSEKCLLAAMMADASDQSLQFTRILDNEQMDPAILASEVHSYVASITTLFGDQAKCLTVFGYTSVMLETLRTPVIWQIGNVTHSVGLSGGVPDATIQRCLDRMRSWVLLATAIVASEFPSFEVAQAFSVFDLQSGPDANADIHLERIAIVSGLEANALKAQWQDIFPRARMIAAQRKDAPQDANKDAWRTALSRINSHRITAKCHPTDVLRAALRQYLAFGVSTSGVEQAFSKGAWSFTNRRLRSHATTEEFCLKASLDLPHHDKQAVVGLARRVWAACYGAPRTATRPRIDKGVKRSRDIGEDGQVASESSFLRKRRKAATEASRNAPRSDLGAAAVMMPANQPLSWGEKHTRELAFQRKKLHSRKVQAAAENSLLPAEDSMALHAEADNAHAAMVRAQRARERAEVRQTADAEGLTSAEVLQKIQNKTAYVDVAAPSPGLHQALGVNSLQQVLSQALADVFVVDQPGQADVTAKIRLASALRGAYLVSPEFMISGHGLALKMHAVSCTPREIFISRNCALHNPQFCRFFHRSLNATTGSRWTLHAGNPARLQALKARWRGQPARLWALVRNNEVGDQAFAGMKHVYTVESLLRHISRADASQSFNGFGLFAIRS</sequence>
<dbReference type="Proteomes" id="UP000626109">
    <property type="component" value="Unassembled WGS sequence"/>
</dbReference>
<organism evidence="2 3">
    <name type="scientific">Polarella glacialis</name>
    <name type="common">Dinoflagellate</name>
    <dbReference type="NCBI Taxonomy" id="89957"/>
    <lineage>
        <taxon>Eukaryota</taxon>
        <taxon>Sar</taxon>
        <taxon>Alveolata</taxon>
        <taxon>Dinophyceae</taxon>
        <taxon>Suessiales</taxon>
        <taxon>Suessiaceae</taxon>
        <taxon>Polarella</taxon>
    </lineage>
</organism>
<gene>
    <name evidence="2" type="ORF">PGLA2088_LOCUS30279</name>
</gene>
<feature type="region of interest" description="Disordered" evidence="1">
    <location>
        <begin position="690"/>
        <end position="733"/>
    </location>
</feature>
<comment type="caution">
    <text evidence="2">The sequence shown here is derived from an EMBL/GenBank/DDBJ whole genome shotgun (WGS) entry which is preliminary data.</text>
</comment>
<dbReference type="AlphaFoldDB" id="A0A813K8C5"/>
<evidence type="ECO:0000256" key="1">
    <source>
        <dbReference type="SAM" id="MobiDB-lite"/>
    </source>
</evidence>
<name>A0A813K8C5_POLGL</name>
<proteinExistence type="predicted"/>
<protein>
    <submittedName>
        <fullName evidence="2">Uncharacterized protein</fullName>
    </submittedName>
</protein>
<reference evidence="2" key="1">
    <citation type="submission" date="2021-02" db="EMBL/GenBank/DDBJ databases">
        <authorList>
            <person name="Dougan E. K."/>
            <person name="Rhodes N."/>
            <person name="Thang M."/>
            <person name="Chan C."/>
        </authorList>
    </citation>
    <scope>NUCLEOTIDE SEQUENCE</scope>
</reference>
<evidence type="ECO:0000313" key="3">
    <source>
        <dbReference type="Proteomes" id="UP000626109"/>
    </source>
</evidence>
<accession>A0A813K8C5</accession>